<dbReference type="InterPro" id="IPR011907">
    <property type="entry name" value="RNase_III"/>
</dbReference>
<dbReference type="Pfam" id="PF14622">
    <property type="entry name" value="Ribonucleas_3_3"/>
    <property type="match status" value="1"/>
</dbReference>
<dbReference type="HAMAP" id="MF_00104">
    <property type="entry name" value="RNase_III"/>
    <property type="match status" value="1"/>
</dbReference>
<evidence type="ECO:0000256" key="5">
    <source>
        <dbReference type="ARBA" id="ARBA00022722"/>
    </source>
</evidence>
<dbReference type="InterPro" id="IPR014720">
    <property type="entry name" value="dsRBD_dom"/>
</dbReference>
<evidence type="ECO:0000256" key="4">
    <source>
        <dbReference type="ARBA" id="ARBA00022664"/>
    </source>
</evidence>
<keyword evidence="3 9" id="KW-0698">rRNA processing</keyword>
<keyword evidence="9" id="KW-0963">Cytoplasm</keyword>
<evidence type="ECO:0000256" key="7">
    <source>
        <dbReference type="ARBA" id="ARBA00022801"/>
    </source>
</evidence>
<evidence type="ECO:0000256" key="6">
    <source>
        <dbReference type="ARBA" id="ARBA00022759"/>
    </source>
</evidence>
<comment type="caution">
    <text evidence="12">The sequence shown here is derived from an EMBL/GenBank/DDBJ whole genome shotgun (WGS) entry which is preliminary data.</text>
</comment>
<evidence type="ECO:0000259" key="11">
    <source>
        <dbReference type="PROSITE" id="PS50142"/>
    </source>
</evidence>
<evidence type="ECO:0000256" key="1">
    <source>
        <dbReference type="ARBA" id="ARBA00000109"/>
    </source>
</evidence>
<feature type="binding site" evidence="9">
    <location>
        <position position="52"/>
    </location>
    <ligand>
        <name>Mg(2+)</name>
        <dbReference type="ChEBI" id="CHEBI:18420"/>
    </ligand>
</feature>
<feature type="domain" description="RNase III" evidence="11">
    <location>
        <begin position="14"/>
        <end position="138"/>
    </location>
</feature>
<keyword evidence="9" id="KW-0479">Metal-binding</keyword>
<dbReference type="Gene3D" id="1.10.1520.10">
    <property type="entry name" value="Ribonuclease III domain"/>
    <property type="match status" value="1"/>
</dbReference>
<feature type="active site" evidence="9">
    <location>
        <position position="56"/>
    </location>
</feature>
<feature type="binding site" evidence="9">
    <location>
        <position position="124"/>
    </location>
    <ligand>
        <name>Mg(2+)</name>
        <dbReference type="ChEBI" id="CHEBI:18420"/>
    </ligand>
</feature>
<keyword evidence="7 9" id="KW-0378">Hydrolase</keyword>
<dbReference type="SUPFAM" id="SSF69065">
    <property type="entry name" value="RNase III domain-like"/>
    <property type="match status" value="1"/>
</dbReference>
<dbReference type="SUPFAM" id="SSF54768">
    <property type="entry name" value="dsRNA-binding domain-like"/>
    <property type="match status" value="1"/>
</dbReference>
<keyword evidence="6 9" id="KW-0255">Endonuclease</keyword>
<comment type="cofactor">
    <cofactor evidence="9">
        <name>Mg(2+)</name>
        <dbReference type="ChEBI" id="CHEBI:18420"/>
    </cofactor>
</comment>
<dbReference type="AlphaFoldDB" id="A0A941W3M0"/>
<dbReference type="Pfam" id="PF00035">
    <property type="entry name" value="dsrm"/>
    <property type="match status" value="1"/>
</dbReference>
<dbReference type="Proteomes" id="UP000722750">
    <property type="component" value="Unassembled WGS sequence"/>
</dbReference>
<dbReference type="PROSITE" id="PS50137">
    <property type="entry name" value="DS_RBD"/>
    <property type="match status" value="1"/>
</dbReference>
<comment type="subunit">
    <text evidence="9">Homodimer.</text>
</comment>
<feature type="binding site" evidence="9">
    <location>
        <position position="127"/>
    </location>
    <ligand>
        <name>Mg(2+)</name>
        <dbReference type="ChEBI" id="CHEBI:18420"/>
    </ligand>
</feature>
<name>A0A941W3M0_9BACT</name>
<dbReference type="EMBL" id="JAANXD010000041">
    <property type="protein sequence ID" value="MBS1257906.1"/>
    <property type="molecule type" value="Genomic_DNA"/>
</dbReference>
<dbReference type="Gene3D" id="3.30.160.20">
    <property type="match status" value="1"/>
</dbReference>
<evidence type="ECO:0000259" key="10">
    <source>
        <dbReference type="PROSITE" id="PS50137"/>
    </source>
</evidence>
<dbReference type="InterPro" id="IPR000999">
    <property type="entry name" value="RNase_III_dom"/>
</dbReference>
<dbReference type="EC" id="3.1.26.3" evidence="9"/>
<dbReference type="GO" id="GO:0004525">
    <property type="term" value="F:ribonuclease III activity"/>
    <property type="evidence" value="ECO:0007669"/>
    <property type="project" value="UniProtKB-UniRule"/>
</dbReference>
<keyword evidence="9" id="KW-0699">rRNA-binding</keyword>
<keyword evidence="9" id="KW-0460">Magnesium</keyword>
<dbReference type="PANTHER" id="PTHR11207:SF0">
    <property type="entry name" value="RIBONUCLEASE 3"/>
    <property type="match status" value="1"/>
</dbReference>
<protein>
    <recommendedName>
        <fullName evidence="9">Ribonuclease 3</fullName>
        <ecNumber evidence="9">3.1.26.3</ecNumber>
    </recommendedName>
    <alternativeName>
        <fullName evidence="9">Ribonuclease III</fullName>
        <shortName evidence="9">RNase III</shortName>
    </alternativeName>
</protein>
<evidence type="ECO:0000313" key="13">
    <source>
        <dbReference type="Proteomes" id="UP000722750"/>
    </source>
</evidence>
<dbReference type="GO" id="GO:0046872">
    <property type="term" value="F:metal ion binding"/>
    <property type="evidence" value="ECO:0007669"/>
    <property type="project" value="UniProtKB-KW"/>
</dbReference>
<dbReference type="CDD" id="cd10845">
    <property type="entry name" value="DSRM_RNAse_III_family"/>
    <property type="match status" value="1"/>
</dbReference>
<dbReference type="SMART" id="SM00535">
    <property type="entry name" value="RIBOc"/>
    <property type="match status" value="1"/>
</dbReference>
<dbReference type="SMART" id="SM00358">
    <property type="entry name" value="DSRM"/>
    <property type="match status" value="1"/>
</dbReference>
<dbReference type="GO" id="GO:0008033">
    <property type="term" value="P:tRNA processing"/>
    <property type="evidence" value="ECO:0007669"/>
    <property type="project" value="UniProtKB-KW"/>
</dbReference>
<comment type="similarity">
    <text evidence="2">Belongs to the ribonuclease III family.</text>
</comment>
<dbReference type="NCBIfam" id="TIGR02191">
    <property type="entry name" value="RNaseIII"/>
    <property type="match status" value="1"/>
</dbReference>
<dbReference type="PANTHER" id="PTHR11207">
    <property type="entry name" value="RIBONUCLEASE III"/>
    <property type="match status" value="1"/>
</dbReference>
<dbReference type="PROSITE" id="PS50142">
    <property type="entry name" value="RNASE_3_2"/>
    <property type="match status" value="1"/>
</dbReference>
<accession>A0A941W3M0</accession>
<dbReference type="CDD" id="cd00593">
    <property type="entry name" value="RIBOc"/>
    <property type="match status" value="1"/>
</dbReference>
<sequence>MVLATEKKELADKLVDCQKKLAYSFKNIKLLENALTHTSFKTPFNPSNERLEFLGDAILGMVISEHLFKKFPDYSEGKLTKIKSVVVSRATLAKIGTEMGLKEYISVGKGLKESTSFPKSLIANVFEAIIAAIYMDGGLKVANDFILKSLKKEINIVCDNKHDKNYKSILQHYCQRQQGYIPRYKIIKQSGPDHDKTFEVVTLINTVEHCTGLGSNKKEAEQVAAKKTLEYLAVEIE</sequence>
<dbReference type="GO" id="GO:0006397">
    <property type="term" value="P:mRNA processing"/>
    <property type="evidence" value="ECO:0007669"/>
    <property type="project" value="UniProtKB-UniRule"/>
</dbReference>
<keyword evidence="4 9" id="KW-0507">mRNA processing</keyword>
<dbReference type="GO" id="GO:0010468">
    <property type="term" value="P:regulation of gene expression"/>
    <property type="evidence" value="ECO:0007669"/>
    <property type="project" value="TreeGrafter"/>
</dbReference>
<gene>
    <name evidence="9" type="primary">rnc</name>
    <name evidence="12" type="ORF">MAG551_00959</name>
</gene>
<organism evidence="12 13">
    <name type="scientific">Candidatus Scalindua arabica</name>
    <dbReference type="NCBI Taxonomy" id="1127984"/>
    <lineage>
        <taxon>Bacteria</taxon>
        <taxon>Pseudomonadati</taxon>
        <taxon>Planctomycetota</taxon>
        <taxon>Candidatus Brocadiia</taxon>
        <taxon>Candidatus Brocadiales</taxon>
        <taxon>Candidatus Scalinduaceae</taxon>
        <taxon>Candidatus Scalindua</taxon>
    </lineage>
</organism>
<dbReference type="GO" id="GO:0006364">
    <property type="term" value="P:rRNA processing"/>
    <property type="evidence" value="ECO:0007669"/>
    <property type="project" value="UniProtKB-UniRule"/>
</dbReference>
<proteinExistence type="inferred from homology"/>
<comment type="subcellular location">
    <subcellularLocation>
        <location evidence="9">Cytoplasm</location>
    </subcellularLocation>
</comment>
<dbReference type="GO" id="GO:0005737">
    <property type="term" value="C:cytoplasm"/>
    <property type="evidence" value="ECO:0007669"/>
    <property type="project" value="UniProtKB-SubCell"/>
</dbReference>
<evidence type="ECO:0000256" key="8">
    <source>
        <dbReference type="ARBA" id="ARBA00022884"/>
    </source>
</evidence>
<evidence type="ECO:0000313" key="12">
    <source>
        <dbReference type="EMBL" id="MBS1257906.1"/>
    </source>
</evidence>
<keyword evidence="8 9" id="KW-0694">RNA-binding</keyword>
<keyword evidence="5 9" id="KW-0540">Nuclease</keyword>
<feature type="domain" description="DRBM" evidence="10">
    <location>
        <begin position="165"/>
        <end position="234"/>
    </location>
</feature>
<evidence type="ECO:0000256" key="2">
    <source>
        <dbReference type="ARBA" id="ARBA00010183"/>
    </source>
</evidence>
<evidence type="ECO:0000256" key="3">
    <source>
        <dbReference type="ARBA" id="ARBA00022552"/>
    </source>
</evidence>
<dbReference type="FunFam" id="1.10.1520.10:FF:000001">
    <property type="entry name" value="Ribonuclease 3"/>
    <property type="match status" value="1"/>
</dbReference>
<dbReference type="InterPro" id="IPR036389">
    <property type="entry name" value="RNase_III_sf"/>
</dbReference>
<feature type="active site" evidence="9">
    <location>
        <position position="127"/>
    </location>
</feature>
<comment type="catalytic activity">
    <reaction evidence="1 9">
        <text>Endonucleolytic cleavage to 5'-phosphomonoester.</text>
        <dbReference type="EC" id="3.1.26.3"/>
    </reaction>
</comment>
<dbReference type="GO" id="GO:0019843">
    <property type="term" value="F:rRNA binding"/>
    <property type="evidence" value="ECO:0007669"/>
    <property type="project" value="UniProtKB-KW"/>
</dbReference>
<reference evidence="12" key="1">
    <citation type="journal article" date="2021" name="ISME J.">
        <title>Fine-scale metabolic discontinuity in a stratified prokaryote microbiome of a Red Sea deep halocline.</title>
        <authorList>
            <person name="Michoud G."/>
            <person name="Ngugi D.K."/>
            <person name="Barozzi A."/>
            <person name="Merlino G."/>
            <person name="Calleja M.L."/>
            <person name="Delgado-Huertas A."/>
            <person name="Moran X.A.G."/>
            <person name="Daffonchio D."/>
        </authorList>
    </citation>
    <scope>NUCLEOTIDE SEQUENCE</scope>
    <source>
        <strain evidence="12">SuakinDeep_MAG55_1</strain>
    </source>
</reference>
<dbReference type="PROSITE" id="PS00517">
    <property type="entry name" value="RNASE_3_1"/>
    <property type="match status" value="1"/>
</dbReference>
<keyword evidence="9" id="KW-0819">tRNA processing</keyword>
<comment type="function">
    <text evidence="9">Digests double-stranded RNA. Involved in the processing of primary rRNA transcript to yield the immediate precursors to the large and small rRNAs (23S and 16S). Processes some mRNAs, and tRNAs when they are encoded in the rRNA operon. Processes pre-crRNA and tracrRNA of type II CRISPR loci if present in the organism.</text>
</comment>
<dbReference type="GO" id="GO:0003725">
    <property type="term" value="F:double-stranded RNA binding"/>
    <property type="evidence" value="ECO:0007669"/>
    <property type="project" value="TreeGrafter"/>
</dbReference>
<evidence type="ECO:0000256" key="9">
    <source>
        <dbReference type="HAMAP-Rule" id="MF_00104"/>
    </source>
</evidence>